<feature type="region of interest" description="Disordered" evidence="1">
    <location>
        <begin position="112"/>
        <end position="145"/>
    </location>
</feature>
<name>A0A2V0PMQ4_9CHLO</name>
<evidence type="ECO:0000256" key="1">
    <source>
        <dbReference type="SAM" id="MobiDB-lite"/>
    </source>
</evidence>
<reference evidence="5 6" key="1">
    <citation type="journal article" date="2018" name="Sci. Rep.">
        <title>Raphidocelis subcapitata (=Pseudokirchneriella subcapitata) provides an insight into genome evolution and environmental adaptations in the Sphaeropleales.</title>
        <authorList>
            <person name="Suzuki S."/>
            <person name="Yamaguchi H."/>
            <person name="Nakajima N."/>
            <person name="Kawachi M."/>
        </authorList>
    </citation>
    <scope>NUCLEOTIDE SEQUENCE [LARGE SCALE GENOMIC DNA]</scope>
    <source>
        <strain evidence="5 6">NIES-35</strain>
    </source>
</reference>
<dbReference type="Gene3D" id="2.60.40.10">
    <property type="entry name" value="Immunoglobulins"/>
    <property type="match status" value="1"/>
</dbReference>
<feature type="chain" id="PRO_5016171981" description="PKD/REJ-like domain-containing protein" evidence="3">
    <location>
        <begin position="25"/>
        <end position="2224"/>
    </location>
</feature>
<organism evidence="5 6">
    <name type="scientific">Raphidocelis subcapitata</name>
    <dbReference type="NCBI Taxonomy" id="307507"/>
    <lineage>
        <taxon>Eukaryota</taxon>
        <taxon>Viridiplantae</taxon>
        <taxon>Chlorophyta</taxon>
        <taxon>core chlorophytes</taxon>
        <taxon>Chlorophyceae</taxon>
        <taxon>CS clade</taxon>
        <taxon>Sphaeropleales</taxon>
        <taxon>Selenastraceae</taxon>
        <taxon>Raphidocelis</taxon>
    </lineage>
</organism>
<proteinExistence type="predicted"/>
<feature type="domain" description="PKD/REJ-like" evidence="4">
    <location>
        <begin position="1246"/>
        <end position="1620"/>
    </location>
</feature>
<comment type="caution">
    <text evidence="5">The sequence shown here is derived from an EMBL/GenBank/DDBJ whole genome shotgun (WGS) entry which is preliminary data.</text>
</comment>
<keyword evidence="2" id="KW-0472">Membrane</keyword>
<feature type="signal peptide" evidence="3">
    <location>
        <begin position="1"/>
        <end position="24"/>
    </location>
</feature>
<gene>
    <name evidence="5" type="ORF">Rsub_11651</name>
</gene>
<evidence type="ECO:0000313" key="6">
    <source>
        <dbReference type="Proteomes" id="UP000247498"/>
    </source>
</evidence>
<dbReference type="OrthoDB" id="550402at2759"/>
<keyword evidence="2" id="KW-0812">Transmembrane</keyword>
<evidence type="ECO:0000313" key="5">
    <source>
        <dbReference type="EMBL" id="GBF98657.1"/>
    </source>
</evidence>
<keyword evidence="2" id="KW-1133">Transmembrane helix</keyword>
<keyword evidence="3" id="KW-0732">Signal</keyword>
<evidence type="ECO:0000256" key="2">
    <source>
        <dbReference type="SAM" id="Phobius"/>
    </source>
</evidence>
<dbReference type="EMBL" id="BDRX01000131">
    <property type="protein sequence ID" value="GBF98657.1"/>
    <property type="molecule type" value="Genomic_DNA"/>
</dbReference>
<dbReference type="Pfam" id="PF02010">
    <property type="entry name" value="REJ"/>
    <property type="match status" value="1"/>
</dbReference>
<accession>A0A2V0PMQ4</accession>
<dbReference type="InterPro" id="IPR013783">
    <property type="entry name" value="Ig-like_fold"/>
</dbReference>
<dbReference type="Proteomes" id="UP000247498">
    <property type="component" value="Unassembled WGS sequence"/>
</dbReference>
<protein>
    <recommendedName>
        <fullName evidence="4">PKD/REJ-like domain-containing protein</fullName>
    </recommendedName>
</protein>
<evidence type="ECO:0000256" key="3">
    <source>
        <dbReference type="SAM" id="SignalP"/>
    </source>
</evidence>
<dbReference type="InterPro" id="IPR002859">
    <property type="entry name" value="PKD/REJ-like"/>
</dbReference>
<sequence>MGRLRYCALLALLVSDVPPLQIEAASLIAGGRADYVVSYQLVACRGAPAWRARLQITGCNGCDAQALAAEVDGLTLYFDQRGTSFDRLRTTKNGRAAPPLSEALRTLSAAAAHAVTSQHGKEDPSSPARRLLQNSNPTPAGSHIEAGNDTAVWACGATAPVVVDVAITGGNPDGLVPAVSVASDENPDETTDTLKCTVEIVAAATNATARLNCTEVPLGTHNFSFVFNSSEQHISDINVTVKAMALEVLNEPKLVIVPTSAGVPASAVIMVRANRPDVDVRDGLNCTQFVTGLEAGGTRLYNFTCVNITDTRNVTFEYTTCPEVNDKALIVLDVKDYALAAAATHFDAAAPVCNPADDWADVEVKLNVTGKDINTTTDITALNTATNTAVVCTAADTLDENNVATLTCKAKNGVTPVRFTMARDGVSATTTANLNVTTYGYTLDARRITAGAERKTVLLESPANVTNVTVTVLAGPGVVPADVSVSQPSVCVLVSNVSAGAQGTTMTYRCGELQINRVSPYGFTWTADDADNTPDCIATSSLQIAVSENLHVSLTAPPTVDHPVCGNLDKANLTFKVPFGGKTINTTDIRLTGMPACTIAGYEAPEEEGAAPKAVVDCRNLNVSATNITFDIAKDFNLATSKTLLTVYAANHRISAAAVNPVVVVTGGDLGVFTIAVNLSAYLTKDDVTVNKDGCAFASASADGRRLTYTCANVAVGVHTVTFSTEKFGCAYETSVQLTVQSGSQLDVAPAVTKDTLCKPCLACIKSMQELSLDTIRAQDTAAQAADKFEAHCDATGRPYARCTLVGRDVLASLDGNLARRPAALCFRLGECDASLDCKGENLNVTTGNLTNEVSSLDACSITGVAGDDIVPPKVEVPALSCISDDDCSESKTNLTHHVCLVNSQAEKLCNCRNGVDVCALPGECVPYCEAPMVADMITAQNALIKQCTSDANCTATEVCAPTTKCFTLGCNESTITTQNCEANSVCVPAARAGATAAAFDSTRRTIVVSLKSTARPGAVACDALFNSNVTALLGTGPRCEVPDMDPESLLIHLPPSATIKKNERLATVAQTVLVDALTATPFNFSLVLADCAVGVCQEPFALLTAPSIATKTCSGGAPMSVVLDASGSFDPSGRPLKSIKWYLTSGSSSGLTALMTEVNARTGLRNQSRLEIPAATLNGIAAGTYGLKATVENAFGNAKDALATLTVKAAGKAPVISIVGPTVDRPFLIRDGLKITSTLLPESVCSGTQVNYAWAGFLQNGVTTWPGFQTPDANAKTLIVPGPLLDVQNDERRTVKLTASIEGQAADAAQITITVQGKKSPLVPVLKGPADFPASAALVLTAADSFDPDDKLNTVPLAYDWWCIREDGRPCFGANGRGSIAGAVWVIPAGVLTTDVAHNFYVAVSKDSRATSAALMGVRPRAAAVPTGSLRRVCASGACAPKHAGSAPLTVALRVPAAFDTAAVVWKVNGAAVAGATGALLTLAPEALPADGAPLVITAEITKDDKTGVASLTVPLNAPPACTLAAGCLAVEAKADTFPAAEFVASATGFVDDGGADGLVFEWGVLAAGARRPVLIDRAPSFRFKALPAGASTLYVRAIDADGAATLATADVTVKAPAAGFAAGGAVSGLNVAAAVATKDPAAISSTAQQLAAIAQYAAANKTELAALQTAVDTKGAALLAASRGAVSEWDADAAQTTAAGAADVVGVMSNVTDEAKQAAVEIADTLLSAVEISGKPLLPAAATAAVRLFKAGAPTAAAAPAAAVTRGVAAVDEAKQRAAIGKMRGMTDRLAAIAGFMAGGAAFVPAGAAGAYVSVATAPGAALGDIAVGPTAGAAAPTASDARVALSGPLVGPCPTIAADGTEGTEPCATGAVRVAAQYYEDATLFTAVRSDAGLRLLNSSDTSDPLLGSGAVVVSVSGSDPITGALPCDAAGECKLSIKLPAAPVLPAAAAAARRRLLATVYDYKCVRMDGDTAFKLEDATTAFSADAAAPAADGTVTCTTTRAGTYLLTAYPRSVADGGVDQTAETAFAAPESTRPFTFTFRFVGMDFAAIMADATRRAAFRDGVRAAVAERVGLALANVQLGALSAGSVVAEVTLHTPATWTPEQVSAAAAAILADPRAVFSDTFLSTYGITGVEAQLSTATPLPAAPATAGGLSPGAQAGIAIAVIVAVLGAAGGGFFVWRKKRAAGAGQQPVFDNLGGAEAGGAGSYVPPPPGGVRA</sequence>
<evidence type="ECO:0000259" key="4">
    <source>
        <dbReference type="Pfam" id="PF02010"/>
    </source>
</evidence>
<dbReference type="InParanoid" id="A0A2V0PMQ4"/>
<keyword evidence="6" id="KW-1185">Reference proteome</keyword>
<feature type="transmembrane region" description="Helical" evidence="2">
    <location>
        <begin position="2165"/>
        <end position="2186"/>
    </location>
</feature>